<feature type="region of interest" description="Disordered" evidence="1">
    <location>
        <begin position="57"/>
        <end position="78"/>
    </location>
</feature>
<evidence type="ECO:0000313" key="3">
    <source>
        <dbReference type="Proteomes" id="UP001162483"/>
    </source>
</evidence>
<evidence type="ECO:0000313" key="2">
    <source>
        <dbReference type="EMBL" id="CAI9547888.1"/>
    </source>
</evidence>
<proteinExistence type="predicted"/>
<feature type="compositionally biased region" description="Basic and acidic residues" evidence="1">
    <location>
        <begin position="69"/>
        <end position="78"/>
    </location>
</feature>
<accession>A0ABN9BJY3</accession>
<evidence type="ECO:0000256" key="1">
    <source>
        <dbReference type="SAM" id="MobiDB-lite"/>
    </source>
</evidence>
<sequence>MLFDPDFSDPPLLPVSTSYFLIRHMVCSHCTCSIWCASLERCFVFLAECMWSAQSQSALPRQRSGVLHPHRENSSYKL</sequence>
<keyword evidence="3" id="KW-1185">Reference proteome</keyword>
<name>A0ABN9BJY3_9NEOB</name>
<comment type="caution">
    <text evidence="2">The sequence shown here is derived from an EMBL/GenBank/DDBJ whole genome shotgun (WGS) entry which is preliminary data.</text>
</comment>
<dbReference type="EMBL" id="CATNWA010004464">
    <property type="protein sequence ID" value="CAI9547888.1"/>
    <property type="molecule type" value="Genomic_DNA"/>
</dbReference>
<organism evidence="2 3">
    <name type="scientific">Staurois parvus</name>
    <dbReference type="NCBI Taxonomy" id="386267"/>
    <lineage>
        <taxon>Eukaryota</taxon>
        <taxon>Metazoa</taxon>
        <taxon>Chordata</taxon>
        <taxon>Craniata</taxon>
        <taxon>Vertebrata</taxon>
        <taxon>Euteleostomi</taxon>
        <taxon>Amphibia</taxon>
        <taxon>Batrachia</taxon>
        <taxon>Anura</taxon>
        <taxon>Neobatrachia</taxon>
        <taxon>Ranoidea</taxon>
        <taxon>Ranidae</taxon>
        <taxon>Staurois</taxon>
    </lineage>
</organism>
<dbReference type="Proteomes" id="UP001162483">
    <property type="component" value="Unassembled WGS sequence"/>
</dbReference>
<protein>
    <submittedName>
        <fullName evidence="2">Uncharacterized protein</fullName>
    </submittedName>
</protein>
<gene>
    <name evidence="2" type="ORF">SPARVUS_LOCUS3065204</name>
</gene>
<reference evidence="2" key="1">
    <citation type="submission" date="2023-05" db="EMBL/GenBank/DDBJ databases">
        <authorList>
            <person name="Stuckert A."/>
        </authorList>
    </citation>
    <scope>NUCLEOTIDE SEQUENCE</scope>
</reference>